<dbReference type="Pfam" id="PF01757">
    <property type="entry name" value="Acyl_transf_3"/>
    <property type="match status" value="1"/>
</dbReference>
<dbReference type="InterPro" id="IPR002656">
    <property type="entry name" value="Acyl_transf_3_dom"/>
</dbReference>
<feature type="transmembrane region" description="Helical" evidence="1">
    <location>
        <begin position="30"/>
        <end position="51"/>
    </location>
</feature>
<evidence type="ECO:0000313" key="4">
    <source>
        <dbReference type="EMBL" id="TDA95480.1"/>
    </source>
</evidence>
<accession>A0ABY2D3R1</accession>
<evidence type="ECO:0000259" key="2">
    <source>
        <dbReference type="Pfam" id="PF01757"/>
    </source>
</evidence>
<comment type="caution">
    <text evidence="4">The sequence shown here is derived from an EMBL/GenBank/DDBJ whole genome shotgun (WGS) entry which is preliminary data.</text>
</comment>
<feature type="transmembrane region" description="Helical" evidence="1">
    <location>
        <begin position="354"/>
        <end position="374"/>
    </location>
</feature>
<feature type="domain" description="SGNH" evidence="3">
    <location>
        <begin position="429"/>
        <end position="647"/>
    </location>
</feature>
<feature type="transmembrane region" description="Helical" evidence="1">
    <location>
        <begin position="315"/>
        <end position="334"/>
    </location>
</feature>
<dbReference type="PANTHER" id="PTHR23028:SF53">
    <property type="entry name" value="ACYL_TRANSF_3 DOMAIN-CONTAINING PROTEIN"/>
    <property type="match status" value="1"/>
</dbReference>
<evidence type="ECO:0000313" key="5">
    <source>
        <dbReference type="Proteomes" id="UP000294823"/>
    </source>
</evidence>
<feature type="transmembrane region" description="Helical" evidence="1">
    <location>
        <begin position="144"/>
        <end position="162"/>
    </location>
</feature>
<dbReference type="Pfam" id="PF19040">
    <property type="entry name" value="SGNH"/>
    <property type="match status" value="1"/>
</dbReference>
<feature type="transmembrane region" description="Helical" evidence="1">
    <location>
        <begin position="7"/>
        <end position="24"/>
    </location>
</feature>
<evidence type="ECO:0000256" key="1">
    <source>
        <dbReference type="SAM" id="Phobius"/>
    </source>
</evidence>
<name>A0ABY2D3R1_9GAMM</name>
<feature type="transmembrane region" description="Helical" evidence="1">
    <location>
        <begin position="288"/>
        <end position="309"/>
    </location>
</feature>
<proteinExistence type="predicted"/>
<sequence length="654" mass="73753">MEKKLEVQGLRAVAVMGVLLFHIWPEYMPGGFTGVDVFFVISGYLITGHIAREIEEKGRFSLLKFYKRRLRRLLPAAMVVLFAVTIFLPLLPESRWQETIYEILASALYVENWQLAWLAVDYLGGQNAPSPVQHFWSLSIEEQFYIFWPLMLILSSMVVGHVSSSRRVWIVTALSVILVSFYFSLSLTHASPDKAYFVTHTRVWELAFGGFLALYSFPFFLVKFRRVLRLLGVILIFTSFSWIDKATPFPGMYALVPVLGCGLIIIAGRQENGSCHVYNALSSSVSQYLGDASYSIYLWHWPIIVFLVPHLHGDQIGLLTGVLVLISSLVIAGFSKNYIEDPFRREGSTSKTFVVSSVSISSLVIVLFAFIFSLENSSHLDMNEGSGESKTYQGVMTLLSDENVPDVENLFPPLTMVKRDIPEAYREGCHLRIDDFDLNPCVFGGNTKSSFSVFLVGDSHAANWIPAMERISQEYGWYVETHTKSGCPVLAEPVTLRGSAYEACFRWGDGVLDHLLEENPDVVIFSQSAGARLYQSDSEIDNVIVETWSAVLENGISVVAIADTPKHQVEPAECIEKDPGCYSVYSEVIRDDPILRAHDMDPRIELIDMNDVLCSSEICPMVIGNVVVWRDKHHLTASYSNNLYEIFYRRVKRL</sequence>
<dbReference type="Proteomes" id="UP000294823">
    <property type="component" value="Unassembled WGS sequence"/>
</dbReference>
<gene>
    <name evidence="4" type="ORF">E0702_15340</name>
</gene>
<dbReference type="GO" id="GO:0016746">
    <property type="term" value="F:acyltransferase activity"/>
    <property type="evidence" value="ECO:0007669"/>
    <property type="project" value="UniProtKB-KW"/>
</dbReference>
<organism evidence="4 5">
    <name type="scientific">Halomonas marinisediminis</name>
    <dbReference type="NCBI Taxonomy" id="2546095"/>
    <lineage>
        <taxon>Bacteria</taxon>
        <taxon>Pseudomonadati</taxon>
        <taxon>Pseudomonadota</taxon>
        <taxon>Gammaproteobacteria</taxon>
        <taxon>Oceanospirillales</taxon>
        <taxon>Halomonadaceae</taxon>
        <taxon>Halomonas</taxon>
    </lineage>
</organism>
<keyword evidence="4" id="KW-0012">Acyltransferase</keyword>
<protein>
    <submittedName>
        <fullName evidence="4">Acyltransferase</fullName>
    </submittedName>
</protein>
<keyword evidence="5" id="KW-1185">Reference proteome</keyword>
<dbReference type="RefSeq" id="WP_132045407.1">
    <property type="nucleotide sequence ID" value="NZ_SLTR01000029.1"/>
</dbReference>
<feature type="domain" description="Acyltransferase 3" evidence="2">
    <location>
        <begin position="7"/>
        <end position="332"/>
    </location>
</feature>
<dbReference type="InterPro" id="IPR050879">
    <property type="entry name" value="Acyltransferase_3"/>
</dbReference>
<reference evidence="4 5" key="1">
    <citation type="submission" date="2019-03" db="EMBL/GenBank/DDBJ databases">
        <title>Halomonas marinisediminis sp. nov., a moderately halophilic bacterium isolated from the Bohai Gulf.</title>
        <authorList>
            <person name="Ji X."/>
        </authorList>
    </citation>
    <scope>NUCLEOTIDE SEQUENCE [LARGE SCALE GENOMIC DNA]</scope>
    <source>
        <strain evidence="4 5">204</strain>
    </source>
</reference>
<feature type="transmembrane region" description="Helical" evidence="1">
    <location>
        <begin position="203"/>
        <end position="222"/>
    </location>
</feature>
<dbReference type="PANTHER" id="PTHR23028">
    <property type="entry name" value="ACETYLTRANSFERASE"/>
    <property type="match status" value="1"/>
</dbReference>
<dbReference type="InterPro" id="IPR043968">
    <property type="entry name" value="SGNH"/>
</dbReference>
<evidence type="ECO:0000259" key="3">
    <source>
        <dbReference type="Pfam" id="PF19040"/>
    </source>
</evidence>
<feature type="transmembrane region" description="Helical" evidence="1">
    <location>
        <begin position="249"/>
        <end position="267"/>
    </location>
</feature>
<keyword evidence="1" id="KW-0472">Membrane</keyword>
<feature type="transmembrane region" description="Helical" evidence="1">
    <location>
        <begin position="169"/>
        <end position="191"/>
    </location>
</feature>
<feature type="transmembrane region" description="Helical" evidence="1">
    <location>
        <begin position="227"/>
        <end position="243"/>
    </location>
</feature>
<keyword evidence="4" id="KW-0808">Transferase</keyword>
<keyword evidence="1" id="KW-1133">Transmembrane helix</keyword>
<feature type="transmembrane region" description="Helical" evidence="1">
    <location>
        <begin position="72"/>
        <end position="91"/>
    </location>
</feature>
<dbReference type="EMBL" id="SLTR01000029">
    <property type="protein sequence ID" value="TDA95480.1"/>
    <property type="molecule type" value="Genomic_DNA"/>
</dbReference>
<keyword evidence="1" id="KW-0812">Transmembrane</keyword>